<evidence type="ECO:0000313" key="3">
    <source>
        <dbReference type="Proteomes" id="UP001266305"/>
    </source>
</evidence>
<reference evidence="2 3" key="1">
    <citation type="submission" date="2023-05" db="EMBL/GenBank/DDBJ databases">
        <title>B98-5 Cell Line De Novo Hybrid Assembly: An Optical Mapping Approach.</title>
        <authorList>
            <person name="Kananen K."/>
            <person name="Auerbach J.A."/>
            <person name="Kautto E."/>
            <person name="Blachly J.S."/>
        </authorList>
    </citation>
    <scope>NUCLEOTIDE SEQUENCE [LARGE SCALE GENOMIC DNA]</scope>
    <source>
        <strain evidence="2">B95-8</strain>
        <tissue evidence="2">Cell line</tissue>
    </source>
</reference>
<organism evidence="2 3">
    <name type="scientific">Saguinus oedipus</name>
    <name type="common">Cotton-top tamarin</name>
    <name type="synonym">Oedipomidas oedipus</name>
    <dbReference type="NCBI Taxonomy" id="9490"/>
    <lineage>
        <taxon>Eukaryota</taxon>
        <taxon>Metazoa</taxon>
        <taxon>Chordata</taxon>
        <taxon>Craniata</taxon>
        <taxon>Vertebrata</taxon>
        <taxon>Euteleostomi</taxon>
        <taxon>Mammalia</taxon>
        <taxon>Eutheria</taxon>
        <taxon>Euarchontoglires</taxon>
        <taxon>Primates</taxon>
        <taxon>Haplorrhini</taxon>
        <taxon>Platyrrhini</taxon>
        <taxon>Cebidae</taxon>
        <taxon>Callitrichinae</taxon>
        <taxon>Saguinus</taxon>
    </lineage>
</organism>
<accession>A0ABQ9VBK1</accession>
<gene>
    <name evidence="2" type="primary">SZT2_2</name>
    <name evidence="2" type="ORF">P7K49_016101</name>
</gene>
<comment type="caution">
    <text evidence="2">The sequence shown here is derived from an EMBL/GenBank/DDBJ whole genome shotgun (WGS) entry which is preliminary data.</text>
</comment>
<sequence>MLQQQYDPQSQAEDQSPDAGEPLGRKVGVSMVTADLGLVSMIRQGILALQLLPSNSSAGIIVITDGVTSVPDVAVCETLLNQLRSGTVACSFVQPTQLSVWAPLAKNRGCDPSWDFKEAEESEEGRDLRVGGVYSYDCSFGHVPNVELMKFIAMATFGSYLSTCPEPEPGNLGLTVYHRAFLLYSFLRSSEALNPEYYCGSQHRLFNEHLVSASSNPALALRRKKHTEKEVPADLVSTVSVRLREGYSVREVTLAKGGSQLEVKLVLLWKHNMRIEYVAVAPWPLELEGPRVTRVEVTMEGGYDILHDVSCALRQPIRSLYRTHVIRRFWNTLQRSVKSPLGECCPICCVEGQICEGGSWGASP</sequence>
<protein>
    <submittedName>
        <fullName evidence="2">KICSTOR complex protein szt2</fullName>
    </submittedName>
</protein>
<feature type="compositionally biased region" description="Polar residues" evidence="1">
    <location>
        <begin position="1"/>
        <end position="14"/>
    </location>
</feature>
<keyword evidence="3" id="KW-1185">Reference proteome</keyword>
<dbReference type="EMBL" id="JASSZA010000007">
    <property type="protein sequence ID" value="KAK2106587.1"/>
    <property type="molecule type" value="Genomic_DNA"/>
</dbReference>
<evidence type="ECO:0000256" key="1">
    <source>
        <dbReference type="SAM" id="MobiDB-lite"/>
    </source>
</evidence>
<feature type="region of interest" description="Disordered" evidence="1">
    <location>
        <begin position="1"/>
        <end position="24"/>
    </location>
</feature>
<dbReference type="PANTHER" id="PTHR14918">
    <property type="entry name" value="KICSTOR COMPLEX PROTEIN SZT2"/>
    <property type="match status" value="1"/>
</dbReference>
<proteinExistence type="predicted"/>
<evidence type="ECO:0000313" key="2">
    <source>
        <dbReference type="EMBL" id="KAK2106587.1"/>
    </source>
</evidence>
<dbReference type="InterPro" id="IPR033228">
    <property type="entry name" value="SZT2"/>
</dbReference>
<name>A0ABQ9VBK1_SAGOE</name>
<dbReference type="Proteomes" id="UP001266305">
    <property type="component" value="Unassembled WGS sequence"/>
</dbReference>
<dbReference type="PANTHER" id="PTHR14918:SF3">
    <property type="entry name" value="KICSTOR COMPLEX PROTEIN SZT2"/>
    <property type="match status" value="1"/>
</dbReference>